<reference evidence="1 2" key="1">
    <citation type="submission" date="2020-08" db="EMBL/GenBank/DDBJ databases">
        <title>Genomic Encyclopedia of Type Strains, Phase IV (KMG-V): Genome sequencing to study the core and pangenomes of soil and plant-associated prokaryotes.</title>
        <authorList>
            <person name="Whitman W."/>
        </authorList>
    </citation>
    <scope>NUCLEOTIDE SEQUENCE [LARGE SCALE GENOMIC DNA]</scope>
    <source>
        <strain evidence="1 2">X5P2</strain>
    </source>
</reference>
<accession>A0A9X0QF94</accession>
<dbReference type="Proteomes" id="UP000535182">
    <property type="component" value="Unassembled WGS sequence"/>
</dbReference>
<gene>
    <name evidence="1" type="ORF">HDF14_002916</name>
</gene>
<sequence length="38" mass="4342">MWIAWLYDIGLKIPWPPGQRSVTSGGEFMPVEAEVHDQ</sequence>
<dbReference type="EMBL" id="JACHEB010000006">
    <property type="protein sequence ID" value="MBB5329298.1"/>
    <property type="molecule type" value="Genomic_DNA"/>
</dbReference>
<evidence type="ECO:0000313" key="1">
    <source>
        <dbReference type="EMBL" id="MBB5329298.1"/>
    </source>
</evidence>
<dbReference type="AlphaFoldDB" id="A0A9X0QF94"/>
<protein>
    <submittedName>
        <fullName evidence="1">Uncharacterized protein</fullName>
    </submittedName>
</protein>
<evidence type="ECO:0000313" key="2">
    <source>
        <dbReference type="Proteomes" id="UP000535182"/>
    </source>
</evidence>
<comment type="caution">
    <text evidence="1">The sequence shown here is derived from an EMBL/GenBank/DDBJ whole genome shotgun (WGS) entry which is preliminary data.</text>
</comment>
<proteinExistence type="predicted"/>
<name>A0A9X0QF94_9BACT</name>
<organism evidence="1 2">
    <name type="scientific">Tunturiibacter gelidiferens</name>
    <dbReference type="NCBI Taxonomy" id="3069689"/>
    <lineage>
        <taxon>Bacteria</taxon>
        <taxon>Pseudomonadati</taxon>
        <taxon>Acidobacteriota</taxon>
        <taxon>Terriglobia</taxon>
        <taxon>Terriglobales</taxon>
        <taxon>Acidobacteriaceae</taxon>
        <taxon>Tunturiibacter</taxon>
    </lineage>
</organism>
<keyword evidence="2" id="KW-1185">Reference proteome</keyword>